<feature type="domain" description="HTH cro/C1-type" evidence="2">
    <location>
        <begin position="7"/>
        <end position="62"/>
    </location>
</feature>
<dbReference type="InterPro" id="IPR010982">
    <property type="entry name" value="Lambda_DNA-bd_dom_sf"/>
</dbReference>
<proteinExistence type="predicted"/>
<protein>
    <submittedName>
        <fullName evidence="3">Helix-turn-helix domain-containing protein</fullName>
    </submittedName>
</protein>
<organism evidence="3 4">
    <name type="scientific">Lachnobacterium bovis</name>
    <dbReference type="NCBI Taxonomy" id="140626"/>
    <lineage>
        <taxon>Bacteria</taxon>
        <taxon>Bacillati</taxon>
        <taxon>Bacillota</taxon>
        <taxon>Clostridia</taxon>
        <taxon>Lachnospirales</taxon>
        <taxon>Lachnospiraceae</taxon>
        <taxon>Lachnobacterium</taxon>
    </lineage>
</organism>
<dbReference type="GO" id="GO:0005829">
    <property type="term" value="C:cytosol"/>
    <property type="evidence" value="ECO:0007669"/>
    <property type="project" value="TreeGrafter"/>
</dbReference>
<evidence type="ECO:0000313" key="4">
    <source>
        <dbReference type="Proteomes" id="UP000182471"/>
    </source>
</evidence>
<accession>A0A1H9UHS1</accession>
<dbReference type="Proteomes" id="UP000182471">
    <property type="component" value="Unassembled WGS sequence"/>
</dbReference>
<dbReference type="CDD" id="cd00093">
    <property type="entry name" value="HTH_XRE"/>
    <property type="match status" value="1"/>
</dbReference>
<evidence type="ECO:0000313" key="3">
    <source>
        <dbReference type="EMBL" id="SES08791.1"/>
    </source>
</evidence>
<dbReference type="RefSeq" id="WP_022748931.1">
    <property type="nucleotide sequence ID" value="NZ_FOGW01000029.1"/>
</dbReference>
<sequence>MSIGERIKQRRKEKKISVDYIAKKLGVSSSTVYRYEDSSIEKIPIRVFDKLCEILEVTPAELMGNSAETCRTAESNILPEKFNNPQDAMEFILRTPTLAAYGGYDPSSMTDEMIVEFANELLRQFRYVSLSFKERYNQKNEEEGHY</sequence>
<dbReference type="PANTHER" id="PTHR46797">
    <property type="entry name" value="HTH-TYPE TRANSCRIPTIONAL REGULATOR"/>
    <property type="match status" value="1"/>
</dbReference>
<keyword evidence="4" id="KW-1185">Reference proteome</keyword>
<dbReference type="EMBL" id="FOGW01000029">
    <property type="protein sequence ID" value="SES08791.1"/>
    <property type="molecule type" value="Genomic_DNA"/>
</dbReference>
<dbReference type="GO" id="GO:0003700">
    <property type="term" value="F:DNA-binding transcription factor activity"/>
    <property type="evidence" value="ECO:0007669"/>
    <property type="project" value="TreeGrafter"/>
</dbReference>
<dbReference type="GO" id="GO:0003677">
    <property type="term" value="F:DNA binding"/>
    <property type="evidence" value="ECO:0007669"/>
    <property type="project" value="UniProtKB-KW"/>
</dbReference>
<dbReference type="PANTHER" id="PTHR46797:SF1">
    <property type="entry name" value="METHYLPHOSPHONATE SYNTHASE"/>
    <property type="match status" value="1"/>
</dbReference>
<gene>
    <name evidence="3" type="ORF">SAMN02910429_02109</name>
</gene>
<evidence type="ECO:0000256" key="1">
    <source>
        <dbReference type="ARBA" id="ARBA00023125"/>
    </source>
</evidence>
<dbReference type="InterPro" id="IPR001387">
    <property type="entry name" value="Cro/C1-type_HTH"/>
</dbReference>
<dbReference type="Gene3D" id="1.10.260.40">
    <property type="entry name" value="lambda repressor-like DNA-binding domains"/>
    <property type="match status" value="1"/>
</dbReference>
<dbReference type="SMART" id="SM00530">
    <property type="entry name" value="HTH_XRE"/>
    <property type="match status" value="1"/>
</dbReference>
<keyword evidence="1" id="KW-0238">DNA-binding</keyword>
<dbReference type="PROSITE" id="PS50943">
    <property type="entry name" value="HTH_CROC1"/>
    <property type="match status" value="1"/>
</dbReference>
<dbReference type="AlphaFoldDB" id="A0A1H9UHS1"/>
<dbReference type="Pfam" id="PF13443">
    <property type="entry name" value="HTH_26"/>
    <property type="match status" value="1"/>
</dbReference>
<evidence type="ECO:0000259" key="2">
    <source>
        <dbReference type="PROSITE" id="PS50943"/>
    </source>
</evidence>
<dbReference type="SUPFAM" id="SSF47413">
    <property type="entry name" value="lambda repressor-like DNA-binding domains"/>
    <property type="match status" value="1"/>
</dbReference>
<name>A0A1H9UHS1_9FIRM</name>
<reference evidence="4" key="1">
    <citation type="submission" date="2016-10" db="EMBL/GenBank/DDBJ databases">
        <authorList>
            <person name="Varghese N."/>
            <person name="Submissions S."/>
        </authorList>
    </citation>
    <scope>NUCLEOTIDE SEQUENCE [LARGE SCALE GENOMIC DNA]</scope>
    <source>
        <strain evidence="4">S1b</strain>
    </source>
</reference>
<dbReference type="InterPro" id="IPR050807">
    <property type="entry name" value="TransReg_Diox_bact_type"/>
</dbReference>
<dbReference type="OrthoDB" id="9815805at2"/>